<reference evidence="19 20" key="1">
    <citation type="submission" date="2024-01" db="EMBL/GenBank/DDBJ databases">
        <title>The genomes of 5 underutilized Papilionoideae crops provide insights into root nodulation and disease resistanc.</title>
        <authorList>
            <person name="Jiang F."/>
        </authorList>
    </citation>
    <scope>NUCLEOTIDE SEQUENCE [LARGE SCALE GENOMIC DNA]</scope>
    <source>
        <strain evidence="19">LVBAO_FW01</strain>
        <tissue evidence="19">Leaves</tissue>
    </source>
</reference>
<comment type="subcellular location">
    <subcellularLocation>
        <location evidence="1">Cell membrane</location>
        <topology evidence="1">Multi-pass membrane protein</topology>
    </subcellularLocation>
</comment>
<feature type="transmembrane region" description="Helical" evidence="17">
    <location>
        <begin position="145"/>
        <end position="168"/>
    </location>
</feature>
<feature type="transmembrane region" description="Helical" evidence="17">
    <location>
        <begin position="545"/>
        <end position="568"/>
    </location>
</feature>
<evidence type="ECO:0000256" key="11">
    <source>
        <dbReference type="ARBA" id="ARBA00022989"/>
    </source>
</evidence>
<feature type="transmembrane region" description="Helical" evidence="17">
    <location>
        <begin position="73"/>
        <end position="91"/>
    </location>
</feature>
<keyword evidence="10" id="KW-0106">Calcium</keyword>
<feature type="transmembrane region" description="Helical" evidence="17">
    <location>
        <begin position="454"/>
        <end position="475"/>
    </location>
</feature>
<evidence type="ECO:0000256" key="10">
    <source>
        <dbReference type="ARBA" id="ARBA00022837"/>
    </source>
</evidence>
<dbReference type="PROSITE" id="PS50222">
    <property type="entry name" value="EF_HAND_2"/>
    <property type="match status" value="1"/>
</dbReference>
<name>A0AAN9Q779_CANGL</name>
<gene>
    <name evidence="19" type="ORF">VNO77_28459</name>
</gene>
<dbReference type="InterPro" id="IPR004837">
    <property type="entry name" value="NaCa_Exmemb"/>
</dbReference>
<evidence type="ECO:0000256" key="3">
    <source>
        <dbReference type="ARBA" id="ARBA00022448"/>
    </source>
</evidence>
<keyword evidence="16" id="KW-0739">Sodium transport</keyword>
<comment type="similarity">
    <text evidence="2">Belongs to the Ca(2+):cation antiporter (CaCA) (TC 2.A.19) family.</text>
</comment>
<dbReference type="GO" id="GO:0006874">
    <property type="term" value="P:intracellular calcium ion homeostasis"/>
    <property type="evidence" value="ECO:0007669"/>
    <property type="project" value="TreeGrafter"/>
</dbReference>
<evidence type="ECO:0000256" key="13">
    <source>
        <dbReference type="ARBA" id="ARBA00023053"/>
    </source>
</evidence>
<evidence type="ECO:0000256" key="5">
    <source>
        <dbReference type="ARBA" id="ARBA00022475"/>
    </source>
</evidence>
<feature type="transmembrane region" description="Helical" evidence="17">
    <location>
        <begin position="487"/>
        <end position="511"/>
    </location>
</feature>
<evidence type="ECO:0000256" key="1">
    <source>
        <dbReference type="ARBA" id="ARBA00004651"/>
    </source>
</evidence>
<evidence type="ECO:0000256" key="8">
    <source>
        <dbReference type="ARBA" id="ARBA00022723"/>
    </source>
</evidence>
<dbReference type="PANTHER" id="PTHR31503">
    <property type="entry name" value="VACUOLAR CALCIUM ION TRANSPORTER"/>
    <property type="match status" value="1"/>
</dbReference>
<proteinExistence type="inferred from homology"/>
<keyword evidence="11 17" id="KW-1133">Transmembrane helix</keyword>
<feature type="transmembrane region" description="Helical" evidence="17">
    <location>
        <begin position="7"/>
        <end position="24"/>
    </location>
</feature>
<keyword evidence="14" id="KW-0406">Ion transport</keyword>
<organism evidence="19 20">
    <name type="scientific">Canavalia gladiata</name>
    <name type="common">Sword bean</name>
    <name type="synonym">Dolichos gladiatus</name>
    <dbReference type="NCBI Taxonomy" id="3824"/>
    <lineage>
        <taxon>Eukaryota</taxon>
        <taxon>Viridiplantae</taxon>
        <taxon>Streptophyta</taxon>
        <taxon>Embryophyta</taxon>
        <taxon>Tracheophyta</taxon>
        <taxon>Spermatophyta</taxon>
        <taxon>Magnoliopsida</taxon>
        <taxon>eudicotyledons</taxon>
        <taxon>Gunneridae</taxon>
        <taxon>Pentapetalae</taxon>
        <taxon>rosids</taxon>
        <taxon>fabids</taxon>
        <taxon>Fabales</taxon>
        <taxon>Fabaceae</taxon>
        <taxon>Papilionoideae</taxon>
        <taxon>50 kb inversion clade</taxon>
        <taxon>NPAAA clade</taxon>
        <taxon>indigoferoid/millettioid clade</taxon>
        <taxon>Phaseoleae</taxon>
        <taxon>Canavalia</taxon>
    </lineage>
</organism>
<keyword evidence="12" id="KW-0346">Stress response</keyword>
<evidence type="ECO:0000256" key="9">
    <source>
        <dbReference type="ARBA" id="ARBA00022737"/>
    </source>
</evidence>
<keyword evidence="5" id="KW-1003">Cell membrane</keyword>
<feature type="transmembrane region" description="Helical" evidence="17">
    <location>
        <begin position="100"/>
        <end position="118"/>
    </location>
</feature>
<feature type="transmembrane region" description="Helical" evidence="17">
    <location>
        <begin position="230"/>
        <end position="249"/>
    </location>
</feature>
<feature type="domain" description="EF-hand" evidence="18">
    <location>
        <begin position="331"/>
        <end position="366"/>
    </location>
</feature>
<feature type="transmembrane region" description="Helical" evidence="17">
    <location>
        <begin position="517"/>
        <end position="538"/>
    </location>
</feature>
<keyword evidence="6" id="KW-0109">Calcium transport</keyword>
<dbReference type="Pfam" id="PF01699">
    <property type="entry name" value="Na_Ca_ex"/>
    <property type="match status" value="2"/>
</dbReference>
<dbReference type="GO" id="GO:0006814">
    <property type="term" value="P:sodium ion transport"/>
    <property type="evidence" value="ECO:0007669"/>
    <property type="project" value="UniProtKB-KW"/>
</dbReference>
<evidence type="ECO:0000256" key="16">
    <source>
        <dbReference type="ARBA" id="ARBA00023201"/>
    </source>
</evidence>
<evidence type="ECO:0000256" key="12">
    <source>
        <dbReference type="ARBA" id="ARBA00023016"/>
    </source>
</evidence>
<sequence length="571" mass="63281">MKQKISFFYYLLIILIMLPMSTYGRPITDQAPFVMIYDGVHDLHEQSFAYLSQQISSNTCTETYGFLPCTSKILGNVFLIVVYGYLMFLAAKSLSVGSEILLQILGPGIIGGLFLPLLSSLPDATIILASGISGSKETAQSQVSVGMGLMAGSTVMLLTILWGTCLIVGRCDLENSVAIDQKDTKGFSLAGSGISTDIWTSYAARIMIISVIPFVIVQLAQVLYATPSQLALLLSLIVSICLLVIYILYQIFQPRIQRRKLAYIKYKNLVSGLLEYLKAQDVGRFLKDNGEPDTEVIQKLFESLKNSDGYITAKDLRTLLIGMHFEEKDMDIDEAVAGIMLDFDKSHDSRIDMEEFVRGIVRWLQKAKHSAKQNDQSPKTPKILSSFHQRTKAEQDLLSENNDESPESVKNPRWNTLKAVVMLLLGTAVAGVFADPLVDAVDNFSTATTIPSFFVSFVILPFASSSEIVSALIFASRKKIRTASLTYSEIYGSVTMSNILSLSVFLGLVYIRDLTWNFSSEVLVIVIVSILMGLVASFRTTFPLWLCFPVYALYPLSLLLVCILNYVARMP</sequence>
<keyword evidence="9" id="KW-0677">Repeat</keyword>
<dbReference type="SUPFAM" id="SSF47473">
    <property type="entry name" value="EF-hand"/>
    <property type="match status" value="1"/>
</dbReference>
<keyword evidence="13" id="KW-0915">Sodium</keyword>
<dbReference type="PANTHER" id="PTHR31503:SF45">
    <property type="entry name" value="SODIUM_CALCIUM EXCHANGER NCL-LIKE"/>
    <property type="match status" value="1"/>
</dbReference>
<dbReference type="AlphaFoldDB" id="A0AAN9Q779"/>
<keyword evidence="20" id="KW-1185">Reference proteome</keyword>
<keyword evidence="7 17" id="KW-0812">Transmembrane</keyword>
<dbReference type="InterPro" id="IPR002048">
    <property type="entry name" value="EF_hand_dom"/>
</dbReference>
<comment type="caution">
    <text evidence="19">The sequence shown here is derived from an EMBL/GenBank/DDBJ whole genome shotgun (WGS) entry which is preliminary data.</text>
</comment>
<keyword evidence="15 17" id="KW-0472">Membrane</keyword>
<evidence type="ECO:0000256" key="17">
    <source>
        <dbReference type="SAM" id="Phobius"/>
    </source>
</evidence>
<dbReference type="EMBL" id="JAYMYQ010000006">
    <property type="protein sequence ID" value="KAK7324696.1"/>
    <property type="molecule type" value="Genomic_DNA"/>
</dbReference>
<keyword evidence="8" id="KW-0479">Metal-binding</keyword>
<dbReference type="GO" id="GO:0005886">
    <property type="term" value="C:plasma membrane"/>
    <property type="evidence" value="ECO:0007669"/>
    <property type="project" value="UniProtKB-SubCell"/>
</dbReference>
<evidence type="ECO:0000259" key="18">
    <source>
        <dbReference type="PROSITE" id="PS50222"/>
    </source>
</evidence>
<dbReference type="GO" id="GO:0015369">
    <property type="term" value="F:calcium:proton antiporter activity"/>
    <property type="evidence" value="ECO:0007669"/>
    <property type="project" value="TreeGrafter"/>
</dbReference>
<evidence type="ECO:0000256" key="15">
    <source>
        <dbReference type="ARBA" id="ARBA00023136"/>
    </source>
</evidence>
<evidence type="ECO:0000256" key="6">
    <source>
        <dbReference type="ARBA" id="ARBA00022568"/>
    </source>
</evidence>
<evidence type="ECO:0000313" key="19">
    <source>
        <dbReference type="EMBL" id="KAK7324696.1"/>
    </source>
</evidence>
<dbReference type="InterPro" id="IPR011992">
    <property type="entry name" value="EF-hand-dom_pair"/>
</dbReference>
<dbReference type="Gene3D" id="1.10.238.10">
    <property type="entry name" value="EF-hand"/>
    <property type="match status" value="1"/>
</dbReference>
<dbReference type="CDD" id="cd00051">
    <property type="entry name" value="EFh"/>
    <property type="match status" value="1"/>
</dbReference>
<evidence type="ECO:0000256" key="2">
    <source>
        <dbReference type="ARBA" id="ARBA00008170"/>
    </source>
</evidence>
<evidence type="ECO:0000256" key="4">
    <source>
        <dbReference type="ARBA" id="ARBA00022449"/>
    </source>
</evidence>
<evidence type="ECO:0000313" key="20">
    <source>
        <dbReference type="Proteomes" id="UP001367508"/>
    </source>
</evidence>
<dbReference type="Proteomes" id="UP001367508">
    <property type="component" value="Unassembled WGS sequence"/>
</dbReference>
<protein>
    <recommendedName>
        <fullName evidence="18">EF-hand domain-containing protein</fullName>
    </recommendedName>
</protein>
<feature type="transmembrane region" description="Helical" evidence="17">
    <location>
        <begin position="416"/>
        <end position="434"/>
    </location>
</feature>
<evidence type="ECO:0000256" key="14">
    <source>
        <dbReference type="ARBA" id="ARBA00023065"/>
    </source>
</evidence>
<dbReference type="GO" id="GO:0005509">
    <property type="term" value="F:calcium ion binding"/>
    <property type="evidence" value="ECO:0007669"/>
    <property type="project" value="InterPro"/>
</dbReference>
<keyword evidence="3" id="KW-0813">Transport</keyword>
<evidence type="ECO:0000256" key="7">
    <source>
        <dbReference type="ARBA" id="ARBA00022692"/>
    </source>
</evidence>
<feature type="transmembrane region" description="Helical" evidence="17">
    <location>
        <begin position="202"/>
        <end position="224"/>
    </location>
</feature>
<accession>A0AAN9Q779</accession>
<keyword evidence="4" id="KW-0050">Antiport</keyword>
<dbReference type="InterPro" id="IPR004713">
    <property type="entry name" value="CaH_exchang"/>
</dbReference>
<dbReference type="FunFam" id="1.20.1420.30:FF:000019">
    <property type="entry name" value="Sodium/calcium exchanger NCL2"/>
    <property type="match status" value="1"/>
</dbReference>